<gene>
    <name evidence="4 9" type="primary">truA</name>
    <name evidence="9" type="ORF">IAC43_00465</name>
</gene>
<comment type="similarity">
    <text evidence="1 4 7">Belongs to the tRNA pseudouridine synthase TruA family.</text>
</comment>
<dbReference type="GO" id="GO:0160147">
    <property type="term" value="F:tRNA pseudouridine(38-40) synthase activity"/>
    <property type="evidence" value="ECO:0007669"/>
    <property type="project" value="UniProtKB-EC"/>
</dbReference>
<dbReference type="Pfam" id="PF01416">
    <property type="entry name" value="PseudoU_synth_1"/>
    <property type="match status" value="2"/>
</dbReference>
<dbReference type="InterPro" id="IPR020097">
    <property type="entry name" value="PsdUridine_synth_TruA_a/b_dom"/>
</dbReference>
<dbReference type="GO" id="GO:0003723">
    <property type="term" value="F:RNA binding"/>
    <property type="evidence" value="ECO:0007669"/>
    <property type="project" value="InterPro"/>
</dbReference>
<feature type="active site" description="Nucleophile" evidence="4 5">
    <location>
        <position position="54"/>
    </location>
</feature>
<dbReference type="Gene3D" id="3.30.70.660">
    <property type="entry name" value="Pseudouridine synthase I, catalytic domain, C-terminal subdomain"/>
    <property type="match status" value="1"/>
</dbReference>
<reference evidence="9" key="1">
    <citation type="submission" date="2020-10" db="EMBL/GenBank/DDBJ databases">
        <authorList>
            <person name="Gilroy R."/>
        </authorList>
    </citation>
    <scope>NUCLEOTIDE SEQUENCE</scope>
    <source>
        <strain evidence="9">ChiBcec7-5410</strain>
    </source>
</reference>
<evidence type="ECO:0000313" key="10">
    <source>
        <dbReference type="Proteomes" id="UP000824160"/>
    </source>
</evidence>
<name>A0A9D1H4A0_9FIRM</name>
<dbReference type="NCBIfam" id="TIGR00071">
    <property type="entry name" value="hisT_truA"/>
    <property type="match status" value="1"/>
</dbReference>
<comment type="function">
    <text evidence="4">Formation of pseudouridine at positions 38, 39 and 40 in the anticodon stem and loop of transfer RNAs.</text>
</comment>
<evidence type="ECO:0000256" key="7">
    <source>
        <dbReference type="RuleBase" id="RU003792"/>
    </source>
</evidence>
<feature type="domain" description="Pseudouridine synthase I TruA alpha/beta" evidence="8">
    <location>
        <begin position="11"/>
        <end position="106"/>
    </location>
</feature>
<comment type="catalytic activity">
    <reaction evidence="4 7">
        <text>uridine(38/39/40) in tRNA = pseudouridine(38/39/40) in tRNA</text>
        <dbReference type="Rhea" id="RHEA:22376"/>
        <dbReference type="Rhea" id="RHEA-COMP:10085"/>
        <dbReference type="Rhea" id="RHEA-COMP:10087"/>
        <dbReference type="ChEBI" id="CHEBI:65314"/>
        <dbReference type="ChEBI" id="CHEBI:65315"/>
        <dbReference type="EC" id="5.4.99.12"/>
    </reaction>
</comment>
<dbReference type="PIRSF" id="PIRSF001430">
    <property type="entry name" value="tRNA_psdUrid_synth"/>
    <property type="match status" value="1"/>
</dbReference>
<comment type="caution">
    <text evidence="4">Lacks conserved residue(s) required for the propagation of feature annotation.</text>
</comment>
<evidence type="ECO:0000256" key="1">
    <source>
        <dbReference type="ARBA" id="ARBA00009375"/>
    </source>
</evidence>
<dbReference type="InterPro" id="IPR020094">
    <property type="entry name" value="TruA/RsuA/RluB/E/F_N"/>
</dbReference>
<dbReference type="PANTHER" id="PTHR11142:SF0">
    <property type="entry name" value="TRNA PSEUDOURIDINE SYNTHASE-LIKE 1"/>
    <property type="match status" value="1"/>
</dbReference>
<dbReference type="InterPro" id="IPR020095">
    <property type="entry name" value="PsdUridine_synth_TruA_C"/>
</dbReference>
<dbReference type="InterPro" id="IPR020103">
    <property type="entry name" value="PsdUridine_synth_cat_dom_sf"/>
</dbReference>
<protein>
    <recommendedName>
        <fullName evidence="4">tRNA pseudouridine synthase A</fullName>
        <ecNumber evidence="4">5.4.99.12</ecNumber>
    </recommendedName>
    <alternativeName>
        <fullName evidence="4">tRNA pseudouridine(38-40) synthase</fullName>
    </alternativeName>
    <alternativeName>
        <fullName evidence="4">tRNA pseudouridylate synthase I</fullName>
    </alternativeName>
    <alternativeName>
        <fullName evidence="4">tRNA-uridine isomerase I</fullName>
    </alternativeName>
</protein>
<dbReference type="CDD" id="cd02570">
    <property type="entry name" value="PseudoU_synth_EcTruA"/>
    <property type="match status" value="1"/>
</dbReference>
<evidence type="ECO:0000256" key="4">
    <source>
        <dbReference type="HAMAP-Rule" id="MF_00171"/>
    </source>
</evidence>
<dbReference type="EC" id="5.4.99.12" evidence="4"/>
<sequence>MWLRRLLFEAAYQGTRYHGYQVQKNAVTVAGTIQDAVEKVWGCREGITGCSRTDTGVHARQFFFHMDTHHTIPTDAAVRALNVNLPGDIAILSCREVAPDFHARYNVCYKEYTYQIWNSAVKNPFLDGLAMHHKYPLDVERMHTCGQEFVGTHDFRGFCSTGSKAKPTAMDGGESTIRTIYSFEVERQGDMVLLRVCGNGFLYNMVRIMVGTLLMSGPYQLKPGDLTAILAGGNRADAGITAPAAGLYLTKVSYLPFEGKGGGPNG</sequence>
<dbReference type="InterPro" id="IPR001406">
    <property type="entry name" value="PsdUridine_synth_TruA"/>
</dbReference>
<feature type="domain" description="Pseudouridine synthase I TruA alpha/beta" evidence="8">
    <location>
        <begin position="147"/>
        <end position="254"/>
    </location>
</feature>
<keyword evidence="3 4" id="KW-0413">Isomerase</keyword>
<dbReference type="SUPFAM" id="SSF55120">
    <property type="entry name" value="Pseudouridine synthase"/>
    <property type="match status" value="1"/>
</dbReference>
<dbReference type="Gene3D" id="3.30.70.580">
    <property type="entry name" value="Pseudouridine synthase I, catalytic domain, N-terminal subdomain"/>
    <property type="match status" value="1"/>
</dbReference>
<evidence type="ECO:0000256" key="3">
    <source>
        <dbReference type="ARBA" id="ARBA00023235"/>
    </source>
</evidence>
<evidence type="ECO:0000256" key="2">
    <source>
        <dbReference type="ARBA" id="ARBA00022694"/>
    </source>
</evidence>
<feature type="binding site" evidence="4 6">
    <location>
        <position position="112"/>
    </location>
    <ligand>
        <name>substrate</name>
    </ligand>
</feature>
<dbReference type="PANTHER" id="PTHR11142">
    <property type="entry name" value="PSEUDOURIDYLATE SYNTHASE"/>
    <property type="match status" value="1"/>
</dbReference>
<dbReference type="AlphaFoldDB" id="A0A9D1H4A0"/>
<evidence type="ECO:0000313" key="9">
    <source>
        <dbReference type="EMBL" id="HIT93635.1"/>
    </source>
</evidence>
<dbReference type="GO" id="GO:0031119">
    <property type="term" value="P:tRNA pseudouridine synthesis"/>
    <property type="evidence" value="ECO:0007669"/>
    <property type="project" value="UniProtKB-UniRule"/>
</dbReference>
<keyword evidence="2 4" id="KW-0819">tRNA processing</keyword>
<organism evidence="9 10">
    <name type="scientific">Candidatus Faecivivens stercoripullorum</name>
    <dbReference type="NCBI Taxonomy" id="2840805"/>
    <lineage>
        <taxon>Bacteria</taxon>
        <taxon>Bacillati</taxon>
        <taxon>Bacillota</taxon>
        <taxon>Clostridia</taxon>
        <taxon>Eubacteriales</taxon>
        <taxon>Oscillospiraceae</taxon>
        <taxon>Oscillospiraceae incertae sedis</taxon>
        <taxon>Candidatus Faecivivens</taxon>
    </lineage>
</organism>
<evidence type="ECO:0000259" key="8">
    <source>
        <dbReference type="Pfam" id="PF01416"/>
    </source>
</evidence>
<evidence type="ECO:0000256" key="6">
    <source>
        <dbReference type="PIRSR" id="PIRSR001430-2"/>
    </source>
</evidence>
<dbReference type="HAMAP" id="MF_00171">
    <property type="entry name" value="TruA"/>
    <property type="match status" value="1"/>
</dbReference>
<comment type="subunit">
    <text evidence="4">Homodimer.</text>
</comment>
<accession>A0A9D1H4A0</accession>
<reference evidence="9" key="2">
    <citation type="journal article" date="2021" name="PeerJ">
        <title>Extensive microbial diversity within the chicken gut microbiome revealed by metagenomics and culture.</title>
        <authorList>
            <person name="Gilroy R."/>
            <person name="Ravi A."/>
            <person name="Getino M."/>
            <person name="Pursley I."/>
            <person name="Horton D.L."/>
            <person name="Alikhan N.F."/>
            <person name="Baker D."/>
            <person name="Gharbi K."/>
            <person name="Hall N."/>
            <person name="Watson M."/>
            <person name="Adriaenssens E.M."/>
            <person name="Foster-Nyarko E."/>
            <person name="Jarju S."/>
            <person name="Secka A."/>
            <person name="Antonio M."/>
            <person name="Oren A."/>
            <person name="Chaudhuri R.R."/>
            <person name="La Ragione R."/>
            <person name="Hildebrand F."/>
            <person name="Pallen M.J."/>
        </authorList>
    </citation>
    <scope>NUCLEOTIDE SEQUENCE</scope>
    <source>
        <strain evidence="9">ChiBcec7-5410</strain>
    </source>
</reference>
<dbReference type="EMBL" id="DVLW01000016">
    <property type="protein sequence ID" value="HIT93635.1"/>
    <property type="molecule type" value="Genomic_DNA"/>
</dbReference>
<dbReference type="Proteomes" id="UP000824160">
    <property type="component" value="Unassembled WGS sequence"/>
</dbReference>
<evidence type="ECO:0000256" key="5">
    <source>
        <dbReference type="PIRSR" id="PIRSR001430-1"/>
    </source>
</evidence>
<proteinExistence type="inferred from homology"/>
<comment type="caution">
    <text evidence="9">The sequence shown here is derived from an EMBL/GenBank/DDBJ whole genome shotgun (WGS) entry which is preliminary data.</text>
</comment>